<dbReference type="InParanoid" id="A0A7C8J2V1"/>
<dbReference type="PANTHER" id="PTHR10543:SF89">
    <property type="entry name" value="CAROTENOID 9,10(9',10')-CLEAVAGE DIOXYGENASE 1"/>
    <property type="match status" value="1"/>
</dbReference>
<dbReference type="SUPFAM" id="SSF54427">
    <property type="entry name" value="NTF2-like"/>
    <property type="match status" value="1"/>
</dbReference>
<name>A0A7C8J2V1_9PEZI</name>
<evidence type="ECO:0000256" key="3">
    <source>
        <dbReference type="ARBA" id="ARBA00023002"/>
    </source>
</evidence>
<keyword evidence="4 5" id="KW-0408">Iron</keyword>
<dbReference type="OrthoDB" id="1069523at2759"/>
<protein>
    <recommendedName>
        <fullName evidence="7">SnoaL-like domain-containing protein</fullName>
    </recommendedName>
</protein>
<dbReference type="AlphaFoldDB" id="A0A7C8J2V1"/>
<dbReference type="PANTHER" id="PTHR10543">
    <property type="entry name" value="BETA-CAROTENE DIOXYGENASE"/>
    <property type="match status" value="1"/>
</dbReference>
<evidence type="ECO:0000256" key="2">
    <source>
        <dbReference type="ARBA" id="ARBA00022723"/>
    </source>
</evidence>
<evidence type="ECO:0000256" key="6">
    <source>
        <dbReference type="SAM" id="MobiDB-lite"/>
    </source>
</evidence>
<feature type="domain" description="SnoaL-like" evidence="7">
    <location>
        <begin position="21"/>
        <end position="164"/>
    </location>
</feature>
<feature type="binding site" evidence="5">
    <location>
        <position position="463"/>
    </location>
    <ligand>
        <name>Fe cation</name>
        <dbReference type="ChEBI" id="CHEBI:24875"/>
        <note>catalytic</note>
    </ligand>
</feature>
<dbReference type="GO" id="GO:0010436">
    <property type="term" value="F:carotenoid dioxygenase activity"/>
    <property type="evidence" value="ECO:0007669"/>
    <property type="project" value="TreeGrafter"/>
</dbReference>
<proteinExistence type="inferred from homology"/>
<evidence type="ECO:0000313" key="9">
    <source>
        <dbReference type="Proteomes" id="UP000481858"/>
    </source>
</evidence>
<reference evidence="8 9" key="1">
    <citation type="submission" date="2019-12" db="EMBL/GenBank/DDBJ databases">
        <title>Draft genome sequence of the ascomycete Xylaria multiplex DSM 110363.</title>
        <authorList>
            <person name="Buettner E."/>
            <person name="Kellner H."/>
        </authorList>
    </citation>
    <scope>NUCLEOTIDE SEQUENCE [LARGE SCALE GENOMIC DNA]</scope>
    <source>
        <strain evidence="8 9">DSM 110363</strain>
    </source>
</reference>
<comment type="cofactor">
    <cofactor evidence="5">
        <name>Fe(2+)</name>
        <dbReference type="ChEBI" id="CHEBI:29033"/>
    </cofactor>
    <text evidence="5">Binds 1 Fe(2+) ion per subunit.</text>
</comment>
<comment type="caution">
    <text evidence="8">The sequence shown here is derived from an EMBL/GenBank/DDBJ whole genome shotgun (WGS) entry which is preliminary data.</text>
</comment>
<dbReference type="InterPro" id="IPR032710">
    <property type="entry name" value="NTF2-like_dom_sf"/>
</dbReference>
<feature type="binding site" evidence="5">
    <location>
        <position position="582"/>
    </location>
    <ligand>
        <name>Fe cation</name>
        <dbReference type="ChEBI" id="CHEBI:24875"/>
        <note>catalytic</note>
    </ligand>
</feature>
<comment type="similarity">
    <text evidence="1">Belongs to the carotenoid oxygenase family.</text>
</comment>
<dbReference type="Proteomes" id="UP000481858">
    <property type="component" value="Unassembled WGS sequence"/>
</dbReference>
<sequence length="837" mass="95161">MDADIAELKKEVSLLRKEISRVSDEAEVRKVHFKYGYYLDKCLYNEVVDMYADHPDAYVEFLGSRYRGKAGIKRLYNGRFQSTFVNGRNGPVHGFLLDHIMMQDIVDVDPSGTHAWCRMRALMQAGTHKSVRDTHPRGHVQWWEGGLYENEYLKENGVWKLFRYRYFPFWHAEFETGWSLTKENYVPWPTKTYPEDPWGPDEIIDQKMLWPDTRVVPFHYPHPVTGKRVVDDDLRAPNYGQETATAEPPLSLALPEGQERKGEGNTWSNEENMAHLEALAPEISLYPYTNGKRVGGRVKFPDTAAFSSMNKTSRFEGDVFNLEVTGEIPRDINGTFYRVQPDHRFPPLFEDDIHFNGDGSVTAIRIADGHADFKQRYVRTDKFLAEEKARKALFGRYRNPYTDNESVKGVIRTVSNTNITFWRGMLLASKEDGPPFAMDPVTLETIGRYDFEGQIKTPTFTAHPKFDPDTGEMLCFAYETGSNGSDCGADVVTWTINADGIKTEELSFTAPFAGMIHDCGVSKNYMVLPLTPIKMSLDRLKKGGNKFAWDPSEDQVYGLVPRRGGKPEDVIWFRADNGFHGHVAGCYENEEGHVIFDLTVADGNVFFWFPPEGESPDFNQRSRLSSPTCRWIFDPKAKSGTRVKPFLQWTTNGEFSRIDDRVVTKKYKHFWQLRVDPTQPYDFAKCGPPAGGLFNCMAHYTWDSKDESRTGEEDVWFAGPTATYQEPVFIPKDGGAEGEGYLAALKNNLDELRNDVVIWDAQKLAAGPLATLHLPFKLRLGFHGNFVDHRDIEAWQRRRASELGPVKPADSPLPWQLTLMSNGAGYNPNGDSTGHSV</sequence>
<feature type="binding site" evidence="5">
    <location>
        <position position="517"/>
    </location>
    <ligand>
        <name>Fe cation</name>
        <dbReference type="ChEBI" id="CHEBI:24875"/>
        <note>catalytic</note>
    </ligand>
</feature>
<dbReference type="GO" id="GO:0046872">
    <property type="term" value="F:metal ion binding"/>
    <property type="evidence" value="ECO:0007669"/>
    <property type="project" value="UniProtKB-KW"/>
</dbReference>
<accession>A0A7C8J2V1</accession>
<gene>
    <name evidence="8" type="ORF">GQX73_g4003</name>
</gene>
<evidence type="ECO:0000256" key="1">
    <source>
        <dbReference type="ARBA" id="ARBA00006787"/>
    </source>
</evidence>
<evidence type="ECO:0000256" key="4">
    <source>
        <dbReference type="ARBA" id="ARBA00023004"/>
    </source>
</evidence>
<dbReference type="InterPro" id="IPR004294">
    <property type="entry name" value="Carotenoid_Oase"/>
</dbReference>
<evidence type="ECO:0000259" key="7">
    <source>
        <dbReference type="Pfam" id="PF13577"/>
    </source>
</evidence>
<dbReference type="Gene3D" id="3.10.450.50">
    <property type="match status" value="1"/>
</dbReference>
<feature type="region of interest" description="Disordered" evidence="6">
    <location>
        <begin position="239"/>
        <end position="266"/>
    </location>
</feature>
<evidence type="ECO:0000256" key="5">
    <source>
        <dbReference type="PIRSR" id="PIRSR604294-1"/>
    </source>
</evidence>
<evidence type="ECO:0000313" key="8">
    <source>
        <dbReference type="EMBL" id="KAF2969619.1"/>
    </source>
</evidence>
<dbReference type="GO" id="GO:0016121">
    <property type="term" value="P:carotene catabolic process"/>
    <property type="evidence" value="ECO:0007669"/>
    <property type="project" value="TreeGrafter"/>
</dbReference>
<dbReference type="Pfam" id="PF13577">
    <property type="entry name" value="SnoaL_4"/>
    <property type="match status" value="1"/>
</dbReference>
<feature type="binding site" evidence="5">
    <location>
        <position position="783"/>
    </location>
    <ligand>
        <name>Fe cation</name>
        <dbReference type="ChEBI" id="CHEBI:24875"/>
        <note>catalytic</note>
    </ligand>
</feature>
<keyword evidence="9" id="KW-1185">Reference proteome</keyword>
<keyword evidence="3" id="KW-0560">Oxidoreductase</keyword>
<dbReference type="EMBL" id="WUBL01000034">
    <property type="protein sequence ID" value="KAF2969619.1"/>
    <property type="molecule type" value="Genomic_DNA"/>
</dbReference>
<dbReference type="InterPro" id="IPR037401">
    <property type="entry name" value="SnoaL-like"/>
</dbReference>
<dbReference type="Pfam" id="PF03055">
    <property type="entry name" value="RPE65"/>
    <property type="match status" value="1"/>
</dbReference>
<organism evidence="8 9">
    <name type="scientific">Xylaria multiplex</name>
    <dbReference type="NCBI Taxonomy" id="323545"/>
    <lineage>
        <taxon>Eukaryota</taxon>
        <taxon>Fungi</taxon>
        <taxon>Dikarya</taxon>
        <taxon>Ascomycota</taxon>
        <taxon>Pezizomycotina</taxon>
        <taxon>Sordariomycetes</taxon>
        <taxon>Xylariomycetidae</taxon>
        <taxon>Xylariales</taxon>
        <taxon>Xylariaceae</taxon>
        <taxon>Xylaria</taxon>
    </lineage>
</organism>
<keyword evidence="2 5" id="KW-0479">Metal-binding</keyword>